<accession>A0A1W1C1I8</accession>
<dbReference type="EMBL" id="FPHL01000020">
    <property type="protein sequence ID" value="SFV59571.1"/>
    <property type="molecule type" value="Genomic_DNA"/>
</dbReference>
<dbReference type="AntiFam" id="ANF00007">
    <property type="entry name" value="Shadow ORF (opposite clpB)"/>
</dbReference>
<organism evidence="1">
    <name type="scientific">hydrothermal vent metagenome</name>
    <dbReference type="NCBI Taxonomy" id="652676"/>
    <lineage>
        <taxon>unclassified sequences</taxon>
        <taxon>metagenomes</taxon>
        <taxon>ecological metagenomes</taxon>
    </lineage>
</organism>
<name>A0A1W1C1I8_9ZZZZ</name>
<gene>
    <name evidence="1" type="ORF">MNB_SV-10-1206</name>
</gene>
<dbReference type="AlphaFoldDB" id="A0A1W1C1I8"/>
<sequence length="121" mass="13811">MVCLQSVFDSSEDLQCFVDARFVDFNRLETSLECRIFLEVLSVLLECCGTNGMEFTTCQCRLENIGSIHASLTRTRTDNSMDLIDEKDDVTRFLDFVDNCFESVLKFTSVLRTGDETAHIE</sequence>
<proteinExistence type="predicted"/>
<reference evidence="1" key="1">
    <citation type="submission" date="2016-10" db="EMBL/GenBank/DDBJ databases">
        <authorList>
            <person name="de Groot N.N."/>
        </authorList>
    </citation>
    <scope>NUCLEOTIDE SEQUENCE</scope>
</reference>
<evidence type="ECO:0000313" key="1">
    <source>
        <dbReference type="EMBL" id="SFV59571.1"/>
    </source>
</evidence>
<protein>
    <submittedName>
        <fullName evidence="1">Uncharacterized protein</fullName>
    </submittedName>
</protein>